<keyword evidence="2" id="KW-0472">Membrane</keyword>
<evidence type="ECO:0000256" key="1">
    <source>
        <dbReference type="SAM" id="MobiDB-lite"/>
    </source>
</evidence>
<dbReference type="PANTHER" id="PTHR40047">
    <property type="entry name" value="UPF0703 PROTEIN YCGQ"/>
    <property type="match status" value="1"/>
</dbReference>
<name>A0A3P1SH91_9ACTO</name>
<feature type="domain" description="DUF1980" evidence="3">
    <location>
        <begin position="184"/>
        <end position="281"/>
    </location>
</feature>
<dbReference type="InterPro" id="IPR015402">
    <property type="entry name" value="DUF1980"/>
</dbReference>
<feature type="transmembrane region" description="Helical" evidence="2">
    <location>
        <begin position="23"/>
        <end position="44"/>
    </location>
</feature>
<keyword evidence="5" id="KW-1185">Reference proteome</keyword>
<organism evidence="4 5">
    <name type="scientific">Schaalia canis</name>
    <dbReference type="NCBI Taxonomy" id="100469"/>
    <lineage>
        <taxon>Bacteria</taxon>
        <taxon>Bacillati</taxon>
        <taxon>Actinomycetota</taxon>
        <taxon>Actinomycetes</taxon>
        <taxon>Actinomycetales</taxon>
        <taxon>Actinomycetaceae</taxon>
        <taxon>Schaalia</taxon>
    </lineage>
</organism>
<keyword evidence="2" id="KW-1133">Transmembrane helix</keyword>
<dbReference type="Proteomes" id="UP000280444">
    <property type="component" value="Unassembled WGS sequence"/>
</dbReference>
<dbReference type="Pfam" id="PF21537">
    <property type="entry name" value="DUF1980_C"/>
    <property type="match status" value="1"/>
</dbReference>
<keyword evidence="2" id="KW-0812">Transmembrane</keyword>
<accession>A0A3P1SH91</accession>
<dbReference type="NCBIfam" id="TIGR03943">
    <property type="entry name" value="TIGR03943 family putative permease subunit"/>
    <property type="match status" value="1"/>
</dbReference>
<dbReference type="InterPro" id="IPR048447">
    <property type="entry name" value="DUF1980_C"/>
</dbReference>
<evidence type="ECO:0000313" key="5">
    <source>
        <dbReference type="Proteomes" id="UP000280444"/>
    </source>
</evidence>
<dbReference type="PANTHER" id="PTHR40047:SF1">
    <property type="entry name" value="UPF0703 PROTEIN YCGQ"/>
    <property type="match status" value="1"/>
</dbReference>
<dbReference type="InterPro" id="IPR052955">
    <property type="entry name" value="UPF0703_membrane_permease"/>
</dbReference>
<dbReference type="EMBL" id="RQZF01000001">
    <property type="protein sequence ID" value="RRC96518.1"/>
    <property type="molecule type" value="Genomic_DNA"/>
</dbReference>
<comment type="caution">
    <text evidence="4">The sequence shown here is derived from an EMBL/GenBank/DDBJ whole genome shotgun (WGS) entry which is preliminary data.</text>
</comment>
<gene>
    <name evidence="4" type="ORF">EII11_02475</name>
</gene>
<feature type="region of interest" description="Disordered" evidence="1">
    <location>
        <begin position="53"/>
        <end position="101"/>
    </location>
</feature>
<dbReference type="AlphaFoldDB" id="A0A3P1SH91"/>
<proteinExistence type="predicted"/>
<dbReference type="RefSeq" id="WP_124868186.1">
    <property type="nucleotide sequence ID" value="NZ_RQZF01000001.1"/>
</dbReference>
<evidence type="ECO:0000259" key="3">
    <source>
        <dbReference type="Pfam" id="PF21537"/>
    </source>
</evidence>
<dbReference type="OrthoDB" id="359029at2"/>
<evidence type="ECO:0000256" key="2">
    <source>
        <dbReference type="SAM" id="Phobius"/>
    </source>
</evidence>
<evidence type="ECO:0000313" key="4">
    <source>
        <dbReference type="EMBL" id="RRC96518.1"/>
    </source>
</evidence>
<reference evidence="4 5" key="1">
    <citation type="submission" date="2018-11" db="EMBL/GenBank/DDBJ databases">
        <title>Genomes From Bacteria Associated with the Canine Oral Cavity: a Test Case for Automated Genome-Based Taxonomic Assignment.</title>
        <authorList>
            <person name="Coil D.A."/>
            <person name="Jospin G."/>
            <person name="Darling A.E."/>
            <person name="Wallis C."/>
            <person name="Davis I.J."/>
            <person name="Harris S."/>
            <person name="Eisen J.A."/>
            <person name="Holcombe L.J."/>
            <person name="O'Flynn C."/>
        </authorList>
    </citation>
    <scope>NUCLEOTIDE SEQUENCE [LARGE SCALE GENOMIC DNA]</scope>
    <source>
        <strain evidence="4 5">OH770</strain>
    </source>
</reference>
<sequence>MILAVATLWLAWSNLLTFFIHPRYVFFTVEMALLALLASVWAIWRGIHEEDEEHGHDHSHHDHAHHHGPFQNDAGQENTHGPDSPLAPPLEAPLTPRAGRREPRQFPTWLAGASSALVIAAVAGMVLVAPPAPLSATLASERALAGGGVGERSTGKAVITTLAQLPDEATVGDWAQLLANAPAEEVLGQKPVLDGFIIAPEEIADHGYYLVRFQIACCAVDALPVGIPVVDPAWRDKYAEGQWLRVSGEFTPNPGMPFPEEAVLTPSAVETIDEPEQPYLF</sequence>
<feature type="transmembrane region" description="Helical" evidence="2">
    <location>
        <begin position="106"/>
        <end position="129"/>
    </location>
</feature>
<protein>
    <submittedName>
        <fullName evidence="4">TIGR03943 family protein</fullName>
    </submittedName>
</protein>